<organism evidence="1">
    <name type="scientific">hydrothermal vent metagenome</name>
    <dbReference type="NCBI Taxonomy" id="652676"/>
    <lineage>
        <taxon>unclassified sequences</taxon>
        <taxon>metagenomes</taxon>
        <taxon>ecological metagenomes</taxon>
    </lineage>
</organism>
<evidence type="ECO:0008006" key="2">
    <source>
        <dbReference type="Google" id="ProtNLM"/>
    </source>
</evidence>
<name>A0A1W1BLM5_9ZZZZ</name>
<gene>
    <name evidence="1" type="ORF">MNB_SV-12-978</name>
</gene>
<proteinExistence type="predicted"/>
<accession>A0A1W1BLM5</accession>
<dbReference type="EMBL" id="FPHE01000053">
    <property type="protein sequence ID" value="SFV54419.1"/>
    <property type="molecule type" value="Genomic_DNA"/>
</dbReference>
<reference evidence="1" key="1">
    <citation type="submission" date="2016-10" db="EMBL/GenBank/DDBJ databases">
        <authorList>
            <person name="de Groot N.N."/>
        </authorList>
    </citation>
    <scope>NUCLEOTIDE SEQUENCE</scope>
</reference>
<evidence type="ECO:0000313" key="1">
    <source>
        <dbReference type="EMBL" id="SFV54419.1"/>
    </source>
</evidence>
<sequence length="292" mass="31813">MKKICILLIVIFSNIWADYLTVSSQPITEDGSGTVLLNNFSIDFSTLTLPSSNVVRTIDVYLKSDSTANAVNMTISGDSQLKNGNEKMDISLSYNGNTITLGTPFELLGAGEGARDGSKIGTIEVKINSVTPVQLLGEYNIDLNMDLEGQSTQTLPIKATVPTITVAGFSSTQTETGVNRFLGTTLDFGNFEFDKKNTIDNDLYIRSNSSQSLYISFDTDDMVHESDTDYKIAMQYYWNGTAYSKNTKIKTLTGVDKGEISIGTMTFETQTIDSSLIAGDYSATINVTITVE</sequence>
<protein>
    <recommendedName>
        <fullName evidence="2">Spore coat protein U domain-containing protein</fullName>
    </recommendedName>
</protein>
<dbReference type="AlphaFoldDB" id="A0A1W1BLM5"/>